<evidence type="ECO:0000313" key="3">
    <source>
        <dbReference type="Proteomes" id="UP000182373"/>
    </source>
</evidence>
<dbReference type="EMBL" id="CP018191">
    <property type="protein sequence ID" value="APH54537.1"/>
    <property type="molecule type" value="Genomic_DNA"/>
</dbReference>
<accession>A0AAC9KA51</accession>
<organism evidence="2 3">
    <name type="scientific">Granulibacter bethesdensis</name>
    <dbReference type="NCBI Taxonomy" id="364410"/>
    <lineage>
        <taxon>Bacteria</taxon>
        <taxon>Pseudomonadati</taxon>
        <taxon>Pseudomonadota</taxon>
        <taxon>Alphaproteobacteria</taxon>
        <taxon>Acetobacterales</taxon>
        <taxon>Acetobacteraceae</taxon>
        <taxon>Granulibacter</taxon>
    </lineage>
</organism>
<dbReference type="Proteomes" id="UP000182373">
    <property type="component" value="Chromosome"/>
</dbReference>
<reference evidence="3" key="1">
    <citation type="submission" date="2016-11" db="EMBL/GenBank/DDBJ databases">
        <title>Comparative genomic and phenotypic analysis of Granulibacter bethesdensis clinical isolates from patients with chronic granulomatous disease.</title>
        <authorList>
            <person name="Zarember K.A."/>
            <person name="Porcella S.F."/>
            <person name="Chu J."/>
            <person name="Ding L."/>
            <person name="Dahlstrom E."/>
            <person name="Barbian K."/>
            <person name="Martens C."/>
            <person name="Sykora L."/>
            <person name="Kramer S."/>
            <person name="Pettinato A.M."/>
            <person name="Hong H."/>
            <person name="Wald G."/>
            <person name="Berg L.J."/>
            <person name="Rogge L.S."/>
            <person name="Greenberg D.E."/>
            <person name="Falcone E.L."/>
            <person name="Neves J.F."/>
            <person name="Simoes M.J."/>
            <person name="Casal M."/>
            <person name="Rodriguez-Lopez F.C."/>
            <person name="Zelazny A."/>
            <person name="Gallin J.I."/>
            <person name="Holland S.M."/>
        </authorList>
    </citation>
    <scope>NUCLEOTIDE SEQUENCE [LARGE SCALE GENOMIC DNA]</scope>
    <source>
        <strain evidence="3">NIH9.1</strain>
    </source>
</reference>
<evidence type="ECO:0000256" key="1">
    <source>
        <dbReference type="SAM" id="MobiDB-lite"/>
    </source>
</evidence>
<dbReference type="AlphaFoldDB" id="A0AAC9KA51"/>
<feature type="region of interest" description="Disordered" evidence="1">
    <location>
        <begin position="36"/>
        <end position="55"/>
    </location>
</feature>
<sequence>MEPVHKSGTAVNRVCLATAIIAGYCVLAGHGMAQTTATQGGSQEGSHSLSPDISPPISPSGVQLAHMPVRLPDRIEADEPSANTAIIATYHAYARGLHVADVIVRVVWNDMHYHVLLESRTAGILQWIRSTWSITEAAGDWQDGSPVPSLFLSTGSVNGRQSVTEVLYRKGQPSGIRLGPEDAVHKISTFPFKHIALDSLSAMVALTHQAALSGGCAGATTTFDGRRIATIHSTLSGTDQLLSPVSDEPRPVQTMRCDIVGQKQAVESAGIPASRPWHATAWLGPAGPAQVFPIRMRFDDVKSRWMGSITFYLDSISAPQG</sequence>
<dbReference type="Pfam" id="PF11306">
    <property type="entry name" value="DUF3108"/>
    <property type="match status" value="1"/>
</dbReference>
<dbReference type="InterPro" id="IPR021457">
    <property type="entry name" value="DUF3108"/>
</dbReference>
<protein>
    <submittedName>
        <fullName evidence="2">Uncharacterized protein</fullName>
    </submittedName>
</protein>
<name>A0AAC9KA51_9PROT</name>
<gene>
    <name evidence="2" type="ORF">GbCGDNIH9_1241</name>
</gene>
<feature type="compositionally biased region" description="Polar residues" evidence="1">
    <location>
        <begin position="36"/>
        <end position="45"/>
    </location>
</feature>
<proteinExistence type="predicted"/>
<evidence type="ECO:0000313" key="2">
    <source>
        <dbReference type="EMBL" id="APH54537.1"/>
    </source>
</evidence>